<keyword evidence="5" id="KW-1185">Reference proteome</keyword>
<dbReference type="Gene3D" id="3.40.50.620">
    <property type="entry name" value="HUPs"/>
    <property type="match status" value="1"/>
</dbReference>
<comment type="similarity">
    <text evidence="3">Belongs to the CTU2/NCS2 family.</text>
</comment>
<comment type="function">
    <text evidence="3">Plays a central role in 2-thiolation of mcm(5)S(2)U at tRNA wobble positions of tRNA(Lys), tRNA(Glu) and tRNA(Gln). May act by forming a heterodimer with NCS6 that ligates sulfur from thiocarboxylated URM1 onto the uridine of tRNAs at wobble position. Prior mcm(5) tRNA modification by the elongator complex is required for 2-thiolation. May also be involved in protein urmylation.</text>
</comment>
<organism evidence="4 5">
    <name type="scientific">Aspergillus saccharolyticus JOP 1030-1</name>
    <dbReference type="NCBI Taxonomy" id="1450539"/>
    <lineage>
        <taxon>Eukaryota</taxon>
        <taxon>Fungi</taxon>
        <taxon>Dikarya</taxon>
        <taxon>Ascomycota</taxon>
        <taxon>Pezizomycotina</taxon>
        <taxon>Eurotiomycetes</taxon>
        <taxon>Eurotiomycetidae</taxon>
        <taxon>Eurotiales</taxon>
        <taxon>Aspergillaceae</taxon>
        <taxon>Aspergillus</taxon>
        <taxon>Aspergillus subgen. Circumdati</taxon>
    </lineage>
</organism>
<dbReference type="Proteomes" id="UP000248349">
    <property type="component" value="Unassembled WGS sequence"/>
</dbReference>
<gene>
    <name evidence="3" type="primary">NCS2</name>
    <name evidence="3" type="synonym">CTU2</name>
    <name evidence="4" type="ORF">BP01DRAFT_94377</name>
</gene>
<dbReference type="AlphaFoldDB" id="A0A318Z980"/>
<evidence type="ECO:0000256" key="1">
    <source>
        <dbReference type="ARBA" id="ARBA00022490"/>
    </source>
</evidence>
<dbReference type="HAMAP" id="MF_03054">
    <property type="entry name" value="CTU2"/>
    <property type="match status" value="1"/>
</dbReference>
<dbReference type="GO" id="GO:0002143">
    <property type="term" value="P:tRNA wobble position uridine thiolation"/>
    <property type="evidence" value="ECO:0007669"/>
    <property type="project" value="TreeGrafter"/>
</dbReference>
<proteinExistence type="inferred from homology"/>
<dbReference type="GO" id="GO:0032447">
    <property type="term" value="P:protein urmylation"/>
    <property type="evidence" value="ECO:0007669"/>
    <property type="project" value="UniProtKB-UniRule"/>
</dbReference>
<dbReference type="Pfam" id="PF10288">
    <property type="entry name" value="CTU2"/>
    <property type="match status" value="1"/>
</dbReference>
<keyword evidence="1 3" id="KW-0963">Cytoplasm</keyword>
<protein>
    <recommendedName>
        <fullName evidence="3">Cytoplasmic tRNA 2-thiolation protein 2</fullName>
    </recommendedName>
</protein>
<sequence>MPGKEIPDRCMNCREAQPAFILRTRHVCQDCYVRFVKYKPFKRTENYRLRRNMPQDGPCKLLLPLSYGLSSTVLLHMLHEQIEAMRLKPHGPKGYELLVLTIDPSTISPTIPSHDEAFSLAEKLFPQCSFTTVPFHSIFDLDPNIGEVMSQYAHADFKDQTSLSNQERLEVFRASISTATSKVDIDNILINRLIVAFAQKMECRGIVWGDSDSKLAAKTLANVAKGRGSAVTWQVCDGMSPFGLEYNFPLRDLFTVELRNYASFFPELAELIIPHEQPSENTLTKNLSIDELMVRYVLTQGEKYPGVMLNVTRTASKLQSSGASSAGPQCNLCGALTFDANEASVAPQATGQHSDNLSSQICYACARSRPDLSC</sequence>
<name>A0A318Z980_9EURO</name>
<dbReference type="FunFam" id="3.40.50.620:FF:000143">
    <property type="entry name" value="Cytoplasmic tRNA 2-thiolation protein 2"/>
    <property type="match status" value="1"/>
</dbReference>
<dbReference type="EMBL" id="KZ821241">
    <property type="protein sequence ID" value="PYH43866.1"/>
    <property type="molecule type" value="Genomic_DNA"/>
</dbReference>
<reference evidence="4 5" key="1">
    <citation type="submission" date="2016-12" db="EMBL/GenBank/DDBJ databases">
        <title>The genomes of Aspergillus section Nigri reveals drivers in fungal speciation.</title>
        <authorList>
            <consortium name="DOE Joint Genome Institute"/>
            <person name="Vesth T.C."/>
            <person name="Nybo J."/>
            <person name="Theobald S."/>
            <person name="Brandl J."/>
            <person name="Frisvad J.C."/>
            <person name="Nielsen K.F."/>
            <person name="Lyhne E.K."/>
            <person name="Kogle M.E."/>
            <person name="Kuo A."/>
            <person name="Riley R."/>
            <person name="Clum A."/>
            <person name="Nolan M."/>
            <person name="Lipzen A."/>
            <person name="Salamov A."/>
            <person name="Henrissat B."/>
            <person name="Wiebenga A."/>
            <person name="De Vries R.P."/>
            <person name="Grigoriev I.V."/>
            <person name="Mortensen U.H."/>
            <person name="Andersen M.R."/>
            <person name="Baker S.E."/>
        </authorList>
    </citation>
    <scope>NUCLEOTIDE SEQUENCE [LARGE SCALE GENOMIC DNA]</scope>
    <source>
        <strain evidence="4 5">JOP 1030-1</strain>
    </source>
</reference>
<dbReference type="PANTHER" id="PTHR20882">
    <property type="entry name" value="CYTOPLASMIC TRNA 2-THIOLATION PROTEIN 2"/>
    <property type="match status" value="1"/>
</dbReference>
<dbReference type="GO" id="GO:0016783">
    <property type="term" value="F:sulfurtransferase activity"/>
    <property type="evidence" value="ECO:0007669"/>
    <property type="project" value="TreeGrafter"/>
</dbReference>
<dbReference type="InterPro" id="IPR019407">
    <property type="entry name" value="CTU2"/>
</dbReference>
<dbReference type="PANTHER" id="PTHR20882:SF14">
    <property type="entry name" value="CYTOPLASMIC TRNA 2-THIOLATION PROTEIN 2"/>
    <property type="match status" value="1"/>
</dbReference>
<comment type="subcellular location">
    <subcellularLocation>
        <location evidence="3">Cytoplasm</location>
    </subcellularLocation>
</comment>
<evidence type="ECO:0000313" key="4">
    <source>
        <dbReference type="EMBL" id="PYH43866.1"/>
    </source>
</evidence>
<dbReference type="OrthoDB" id="25129at2759"/>
<comment type="pathway">
    <text evidence="3">tRNA modification; 5-methoxycarbonylmethyl-2-thiouridine-tRNA biosynthesis.</text>
</comment>
<dbReference type="GO" id="GO:0016779">
    <property type="term" value="F:nucleotidyltransferase activity"/>
    <property type="evidence" value="ECO:0007669"/>
    <property type="project" value="UniProtKB-UniRule"/>
</dbReference>
<accession>A0A318Z980</accession>
<dbReference type="GO" id="GO:0000049">
    <property type="term" value="F:tRNA binding"/>
    <property type="evidence" value="ECO:0007669"/>
    <property type="project" value="InterPro"/>
</dbReference>
<evidence type="ECO:0000256" key="3">
    <source>
        <dbReference type="HAMAP-Rule" id="MF_03054"/>
    </source>
</evidence>
<dbReference type="GO" id="GO:0005829">
    <property type="term" value="C:cytosol"/>
    <property type="evidence" value="ECO:0007669"/>
    <property type="project" value="TreeGrafter"/>
</dbReference>
<keyword evidence="2 3" id="KW-0819">tRNA processing</keyword>
<evidence type="ECO:0000313" key="5">
    <source>
        <dbReference type="Proteomes" id="UP000248349"/>
    </source>
</evidence>
<dbReference type="UniPathway" id="UPA00988"/>
<dbReference type="SUPFAM" id="SSF52402">
    <property type="entry name" value="Adenine nucleotide alpha hydrolases-like"/>
    <property type="match status" value="1"/>
</dbReference>
<evidence type="ECO:0000256" key="2">
    <source>
        <dbReference type="ARBA" id="ARBA00022694"/>
    </source>
</evidence>
<dbReference type="InterPro" id="IPR014729">
    <property type="entry name" value="Rossmann-like_a/b/a_fold"/>
</dbReference>
<dbReference type="STRING" id="1450539.A0A318Z980"/>